<organism evidence="1 2">
    <name type="scientific">Bacillus salitolerans</name>
    <dbReference type="NCBI Taxonomy" id="1437434"/>
    <lineage>
        <taxon>Bacteria</taxon>
        <taxon>Bacillati</taxon>
        <taxon>Bacillota</taxon>
        <taxon>Bacilli</taxon>
        <taxon>Bacillales</taxon>
        <taxon>Bacillaceae</taxon>
        <taxon>Bacillus</taxon>
    </lineage>
</organism>
<name>A0ABW4LNZ6_9BACI</name>
<comment type="caution">
    <text evidence="1">The sequence shown here is derived from an EMBL/GenBank/DDBJ whole genome shotgun (WGS) entry which is preliminary data.</text>
</comment>
<keyword evidence="2" id="KW-1185">Reference proteome</keyword>
<dbReference type="EMBL" id="JBHUEM010000005">
    <property type="protein sequence ID" value="MFD1736211.1"/>
    <property type="molecule type" value="Genomic_DNA"/>
</dbReference>
<evidence type="ECO:0000313" key="1">
    <source>
        <dbReference type="EMBL" id="MFD1736211.1"/>
    </source>
</evidence>
<sequence length="116" mass="13638">MKMIAIEMELEFMSQHIEELKYFIKKSRYILDDQVYVELIYVMKEVSTAEEDSYVSVLSSYRELPLNTLSKETIETMQDQALDSSYPLSEGEFQEILNNYTSETLYKVSEDCSFPL</sequence>
<proteinExistence type="predicted"/>
<reference evidence="2" key="1">
    <citation type="journal article" date="2019" name="Int. J. Syst. Evol. Microbiol.">
        <title>The Global Catalogue of Microorganisms (GCM) 10K type strain sequencing project: providing services to taxonomists for standard genome sequencing and annotation.</title>
        <authorList>
            <consortium name="The Broad Institute Genomics Platform"/>
            <consortium name="The Broad Institute Genome Sequencing Center for Infectious Disease"/>
            <person name="Wu L."/>
            <person name="Ma J."/>
        </authorList>
    </citation>
    <scope>NUCLEOTIDE SEQUENCE [LARGE SCALE GENOMIC DNA]</scope>
    <source>
        <strain evidence="2">CCUG 49339</strain>
    </source>
</reference>
<dbReference type="RefSeq" id="WP_377927358.1">
    <property type="nucleotide sequence ID" value="NZ_JBHUEM010000005.1"/>
</dbReference>
<gene>
    <name evidence="1" type="ORF">ACFSCX_06490</name>
</gene>
<dbReference type="Proteomes" id="UP001597214">
    <property type="component" value="Unassembled WGS sequence"/>
</dbReference>
<accession>A0ABW4LNZ6</accession>
<evidence type="ECO:0000313" key="2">
    <source>
        <dbReference type="Proteomes" id="UP001597214"/>
    </source>
</evidence>
<protein>
    <submittedName>
        <fullName evidence="1">Uncharacterized protein</fullName>
    </submittedName>
</protein>